<dbReference type="GO" id="GO:0020037">
    <property type="term" value="F:heme binding"/>
    <property type="evidence" value="ECO:0007669"/>
    <property type="project" value="InterPro"/>
</dbReference>
<keyword evidence="4 9" id="KW-0479">Metal-binding</keyword>
<evidence type="ECO:0000256" key="7">
    <source>
        <dbReference type="ARBA" id="ARBA00023004"/>
    </source>
</evidence>
<keyword evidence="7 9" id="KW-0408">Iron</keyword>
<evidence type="ECO:0000256" key="5">
    <source>
        <dbReference type="ARBA" id="ARBA00022989"/>
    </source>
</evidence>
<proteinExistence type="inferred from homology"/>
<keyword evidence="8" id="KW-0472">Membrane</keyword>
<keyword evidence="12" id="KW-1185">Reference proteome</keyword>
<dbReference type="InterPro" id="IPR036396">
    <property type="entry name" value="Cyt_P450_sf"/>
</dbReference>
<evidence type="ECO:0000256" key="8">
    <source>
        <dbReference type="ARBA" id="ARBA00023136"/>
    </source>
</evidence>
<keyword evidence="6 10" id="KW-0560">Oxidoreductase</keyword>
<dbReference type="PROSITE" id="PS00086">
    <property type="entry name" value="CYTOCHROME_P450"/>
    <property type="match status" value="1"/>
</dbReference>
<evidence type="ECO:0000256" key="2">
    <source>
        <dbReference type="ARBA" id="ARBA00022617"/>
    </source>
</evidence>
<reference evidence="11 12" key="1">
    <citation type="journal article" date="2020" name="IScience">
        <title>Genome Sequencing of the Endangered Kingdonia uniflora (Circaeasteraceae, Ranunculales) Reveals Potential Mechanisms of Evolutionary Specialization.</title>
        <authorList>
            <person name="Sun Y."/>
            <person name="Deng T."/>
            <person name="Zhang A."/>
            <person name="Moore M.J."/>
            <person name="Landis J.B."/>
            <person name="Lin N."/>
            <person name="Zhang H."/>
            <person name="Zhang X."/>
            <person name="Huang J."/>
            <person name="Zhang X."/>
            <person name="Sun H."/>
            <person name="Wang H."/>
        </authorList>
    </citation>
    <scope>NUCLEOTIDE SEQUENCE [LARGE SCALE GENOMIC DNA]</scope>
    <source>
        <strain evidence="11">TB1705</strain>
        <tissue evidence="11">Leaf</tissue>
    </source>
</reference>
<dbReference type="PANTHER" id="PTHR47951:SF7">
    <property type="entry name" value="FLAVONOID 3',5'-HYDROXYLASE-LIKE ISOFORM X1"/>
    <property type="match status" value="1"/>
</dbReference>
<evidence type="ECO:0000313" key="11">
    <source>
        <dbReference type="EMBL" id="KAF6152598.1"/>
    </source>
</evidence>
<protein>
    <recommendedName>
        <fullName evidence="13">Cytochrome P450</fullName>
    </recommendedName>
</protein>
<organism evidence="11 12">
    <name type="scientific">Kingdonia uniflora</name>
    <dbReference type="NCBI Taxonomy" id="39325"/>
    <lineage>
        <taxon>Eukaryota</taxon>
        <taxon>Viridiplantae</taxon>
        <taxon>Streptophyta</taxon>
        <taxon>Embryophyta</taxon>
        <taxon>Tracheophyta</taxon>
        <taxon>Spermatophyta</taxon>
        <taxon>Magnoliopsida</taxon>
        <taxon>Ranunculales</taxon>
        <taxon>Circaeasteraceae</taxon>
        <taxon>Kingdonia</taxon>
    </lineage>
</organism>
<dbReference type="EMBL" id="JACGCM010001620">
    <property type="protein sequence ID" value="KAF6152598.1"/>
    <property type="molecule type" value="Genomic_DNA"/>
</dbReference>
<dbReference type="PRINTS" id="PR00463">
    <property type="entry name" value="EP450I"/>
</dbReference>
<comment type="similarity">
    <text evidence="10">Belongs to the cytochrome P450 family.</text>
</comment>
<keyword evidence="10" id="KW-0503">Monooxygenase</keyword>
<dbReference type="SUPFAM" id="SSF48264">
    <property type="entry name" value="Cytochrome P450"/>
    <property type="match status" value="1"/>
</dbReference>
<evidence type="ECO:0000256" key="4">
    <source>
        <dbReference type="ARBA" id="ARBA00022723"/>
    </source>
</evidence>
<dbReference type="CDD" id="cd11073">
    <property type="entry name" value="CYP76-like"/>
    <property type="match status" value="1"/>
</dbReference>
<dbReference type="GO" id="GO:0005506">
    <property type="term" value="F:iron ion binding"/>
    <property type="evidence" value="ECO:0007669"/>
    <property type="project" value="InterPro"/>
</dbReference>
<evidence type="ECO:0000256" key="9">
    <source>
        <dbReference type="PIRSR" id="PIRSR602401-1"/>
    </source>
</evidence>
<evidence type="ECO:0000256" key="3">
    <source>
        <dbReference type="ARBA" id="ARBA00022692"/>
    </source>
</evidence>
<name>A0A7J7MCY6_9MAGN</name>
<dbReference type="FunFam" id="1.10.630.10:FF:000026">
    <property type="entry name" value="Cytochrome P450 82C4"/>
    <property type="match status" value="1"/>
</dbReference>
<dbReference type="PRINTS" id="PR00385">
    <property type="entry name" value="P450"/>
</dbReference>
<keyword evidence="3" id="KW-0812">Transmembrane</keyword>
<evidence type="ECO:0000256" key="1">
    <source>
        <dbReference type="ARBA" id="ARBA00004370"/>
    </source>
</evidence>
<keyword evidence="2 9" id="KW-0349">Heme</keyword>
<evidence type="ECO:0008006" key="13">
    <source>
        <dbReference type="Google" id="ProtNLM"/>
    </source>
</evidence>
<evidence type="ECO:0000256" key="10">
    <source>
        <dbReference type="RuleBase" id="RU000461"/>
    </source>
</evidence>
<dbReference type="InterPro" id="IPR002401">
    <property type="entry name" value="Cyt_P450_E_grp-I"/>
</dbReference>
<dbReference type="Pfam" id="PF00067">
    <property type="entry name" value="p450"/>
    <property type="match status" value="1"/>
</dbReference>
<dbReference type="GO" id="GO:0004497">
    <property type="term" value="F:monooxygenase activity"/>
    <property type="evidence" value="ECO:0007669"/>
    <property type="project" value="UniProtKB-KW"/>
</dbReference>
<feature type="binding site" description="axial binding residue" evidence="9">
    <location>
        <position position="466"/>
    </location>
    <ligand>
        <name>heme</name>
        <dbReference type="ChEBI" id="CHEBI:30413"/>
    </ligand>
    <ligandPart>
        <name>Fe</name>
        <dbReference type="ChEBI" id="CHEBI:18248"/>
    </ligandPart>
</feature>
<dbReference type="Proteomes" id="UP000541444">
    <property type="component" value="Unassembled WGS sequence"/>
</dbReference>
<dbReference type="GO" id="GO:0016705">
    <property type="term" value="F:oxidoreductase activity, acting on paired donors, with incorporation or reduction of molecular oxygen"/>
    <property type="evidence" value="ECO:0007669"/>
    <property type="project" value="InterPro"/>
</dbReference>
<dbReference type="GO" id="GO:0016020">
    <property type="term" value="C:membrane"/>
    <property type="evidence" value="ECO:0007669"/>
    <property type="project" value="UniProtKB-SubCell"/>
</dbReference>
<dbReference type="AlphaFoldDB" id="A0A7J7MCY6"/>
<dbReference type="PANTHER" id="PTHR47951">
    <property type="entry name" value="OS08G0547900 PROTEIN"/>
    <property type="match status" value="1"/>
</dbReference>
<comment type="caution">
    <text evidence="11">The sequence shown here is derived from an EMBL/GenBank/DDBJ whole genome shotgun (WGS) entry which is preliminary data.</text>
</comment>
<sequence>MAFDLAAILQAWSWWWYSNNHNNKLAKTVLTFSRFILTILWCISTKRKSRLPPGPRGLPFVGNLPFLDPDLPLYFAKLTSKYGPIFKLKLGAKICVVIGSAATAKEVLKVKDSIFANRDPPASAAVINYGGYDIVWAPCGPGWRMLRTIWIREVFNKSKLDALYGIRRREVLQTVTDIYSKVNTPINIHQQMFLTMLNVLTSMMWGGTLKAEERRTIGQEFRQVVDEVVELLGKPNVSDVFPVLARFDIQGVERQMKRLSLWFDRILDSIINQRIKFNQAKGEGSSSKDNEDILEVLLRLIKKQDPKMPFTMTHLKALFENIVVGGTDTTSVTAEWAMAEMMKHPDIMNKVQEELEKVVGRNNQVEEYHILKLHYLNAVVKETLRLHPVGPLLIPHRSSESCVVAGYTVPKDTQVFVNAWAIQRGPEIWENPLEFQPERFLRGASKWDYSGNDFSYIPFGSGRRICPGISLVERMLPYVLASLVHLFEWQLPEGTDLELSGRFGILLKKTTPLIAIPVPRFSDPKLYL</sequence>
<gene>
    <name evidence="11" type="ORF">GIB67_013045</name>
</gene>
<dbReference type="OrthoDB" id="2789670at2759"/>
<comment type="cofactor">
    <cofactor evidence="9">
        <name>heme</name>
        <dbReference type="ChEBI" id="CHEBI:30413"/>
    </cofactor>
</comment>
<evidence type="ECO:0000313" key="12">
    <source>
        <dbReference type="Proteomes" id="UP000541444"/>
    </source>
</evidence>
<dbReference type="GO" id="GO:0044550">
    <property type="term" value="P:secondary metabolite biosynthetic process"/>
    <property type="evidence" value="ECO:0007669"/>
    <property type="project" value="UniProtKB-ARBA"/>
</dbReference>
<accession>A0A7J7MCY6</accession>
<dbReference type="InterPro" id="IPR001128">
    <property type="entry name" value="Cyt_P450"/>
</dbReference>
<evidence type="ECO:0000256" key="6">
    <source>
        <dbReference type="ARBA" id="ARBA00023002"/>
    </source>
</evidence>
<comment type="subcellular location">
    <subcellularLocation>
        <location evidence="1">Membrane</location>
    </subcellularLocation>
</comment>
<dbReference type="InterPro" id="IPR017972">
    <property type="entry name" value="Cyt_P450_CS"/>
</dbReference>
<dbReference type="Gene3D" id="1.10.630.10">
    <property type="entry name" value="Cytochrome P450"/>
    <property type="match status" value="1"/>
</dbReference>
<keyword evidence="5" id="KW-1133">Transmembrane helix</keyword>